<evidence type="ECO:0000313" key="9">
    <source>
        <dbReference type="Proteomes" id="UP000290588"/>
    </source>
</evidence>
<evidence type="ECO:0000313" key="6">
    <source>
        <dbReference type="EMBL" id="AXX94027.1"/>
    </source>
</evidence>
<keyword evidence="4" id="KW-0804">Transcription</keyword>
<dbReference type="GO" id="GO:0003677">
    <property type="term" value="F:DNA binding"/>
    <property type="evidence" value="ECO:0007669"/>
    <property type="project" value="UniProtKB-KW"/>
</dbReference>
<reference evidence="6 8" key="2">
    <citation type="submission" date="2018-08" db="EMBL/GenBank/DDBJ databases">
        <title>Complete genome of the Arcobacter ellisii type strain LMG 26155.</title>
        <authorList>
            <person name="Miller W.G."/>
            <person name="Yee E."/>
            <person name="Bono J.L."/>
        </authorList>
    </citation>
    <scope>NUCLEOTIDE SEQUENCE [LARGE SCALE GENOMIC DNA]</scope>
    <source>
        <strain evidence="6 8">LMG 26155</strain>
    </source>
</reference>
<dbReference type="OrthoDB" id="9802944at2"/>
<evidence type="ECO:0000313" key="7">
    <source>
        <dbReference type="EMBL" id="RXI32387.1"/>
    </source>
</evidence>
<keyword evidence="3" id="KW-0238">DNA-binding</keyword>
<dbReference type="AlphaFoldDB" id="A0A347U599"/>
<keyword evidence="1" id="KW-0678">Repressor</keyword>
<keyword evidence="8" id="KW-1185">Reference proteome</keyword>
<name>A0A347U599_9BACT</name>
<dbReference type="SMART" id="SM00422">
    <property type="entry name" value="HTH_MERR"/>
    <property type="match status" value="1"/>
</dbReference>
<evidence type="ECO:0000259" key="5">
    <source>
        <dbReference type="PROSITE" id="PS50937"/>
    </source>
</evidence>
<proteinExistence type="predicted"/>
<sequence length="213" mass="25343">MKIIENKNYYKMSQLVELTNLSNHTISFYDKKGLLPNTLSTSKNMKYYPEITITVLNLIKYFKDNLNFSIDYIKELFDYYQINFDDRSDLILQSIQMLSSEIKNPIFKKDLLNQNIEEAIKLDLLDDKEVYFKTEIEVLNTFNELRKYDISTELINEYVKTSKKLALLEKELTSKVLEKNGFLPEVLVLDILNSFKPYIFNRHTIIEFKKDNK</sequence>
<dbReference type="InterPro" id="IPR009061">
    <property type="entry name" value="DNA-bd_dom_put_sf"/>
</dbReference>
<dbReference type="Proteomes" id="UP000290588">
    <property type="component" value="Unassembled WGS sequence"/>
</dbReference>
<organism evidence="7 9">
    <name type="scientific">Arcobacter ellisii</name>
    <dbReference type="NCBI Taxonomy" id="913109"/>
    <lineage>
        <taxon>Bacteria</taxon>
        <taxon>Pseudomonadati</taxon>
        <taxon>Campylobacterota</taxon>
        <taxon>Epsilonproteobacteria</taxon>
        <taxon>Campylobacterales</taxon>
        <taxon>Arcobacteraceae</taxon>
        <taxon>Arcobacter</taxon>
    </lineage>
</organism>
<dbReference type="KEGG" id="aell:AELL_0335"/>
<evidence type="ECO:0000256" key="3">
    <source>
        <dbReference type="ARBA" id="ARBA00023125"/>
    </source>
</evidence>
<accession>A0A347U599</accession>
<protein>
    <submittedName>
        <fullName evidence="6">Transcriptional regulator, MerR family</fullName>
    </submittedName>
</protein>
<keyword evidence="2" id="KW-0805">Transcription regulation</keyword>
<dbReference type="EMBL" id="NXIG01000002">
    <property type="protein sequence ID" value="RXI32387.1"/>
    <property type="molecule type" value="Genomic_DNA"/>
</dbReference>
<dbReference type="Gene3D" id="1.10.1660.10">
    <property type="match status" value="1"/>
</dbReference>
<evidence type="ECO:0000313" key="8">
    <source>
        <dbReference type="Proteomes" id="UP000262582"/>
    </source>
</evidence>
<dbReference type="InterPro" id="IPR000551">
    <property type="entry name" value="MerR-type_HTH_dom"/>
</dbReference>
<dbReference type="PANTHER" id="PTHR30204:SF69">
    <property type="entry name" value="MERR-FAMILY TRANSCRIPTIONAL REGULATOR"/>
    <property type="match status" value="1"/>
</dbReference>
<dbReference type="EMBL" id="CP032097">
    <property type="protein sequence ID" value="AXX94027.1"/>
    <property type="molecule type" value="Genomic_DNA"/>
</dbReference>
<dbReference type="SUPFAM" id="SSF46955">
    <property type="entry name" value="Putative DNA-binding domain"/>
    <property type="match status" value="1"/>
</dbReference>
<feature type="domain" description="HTH merR-type" evidence="5">
    <location>
        <begin position="9"/>
        <end position="79"/>
    </location>
</feature>
<dbReference type="GO" id="GO:0003700">
    <property type="term" value="F:DNA-binding transcription factor activity"/>
    <property type="evidence" value="ECO:0007669"/>
    <property type="project" value="InterPro"/>
</dbReference>
<evidence type="ECO:0000256" key="2">
    <source>
        <dbReference type="ARBA" id="ARBA00023015"/>
    </source>
</evidence>
<dbReference type="InterPro" id="IPR047057">
    <property type="entry name" value="MerR_fam"/>
</dbReference>
<dbReference type="Pfam" id="PF13411">
    <property type="entry name" value="MerR_1"/>
    <property type="match status" value="1"/>
</dbReference>
<dbReference type="RefSeq" id="WP_118916273.1">
    <property type="nucleotide sequence ID" value="NZ_CP032097.1"/>
</dbReference>
<dbReference type="Proteomes" id="UP000262582">
    <property type="component" value="Chromosome"/>
</dbReference>
<evidence type="ECO:0000256" key="1">
    <source>
        <dbReference type="ARBA" id="ARBA00022491"/>
    </source>
</evidence>
<dbReference type="PANTHER" id="PTHR30204">
    <property type="entry name" value="REDOX-CYCLING DRUG-SENSING TRANSCRIPTIONAL ACTIVATOR SOXR"/>
    <property type="match status" value="1"/>
</dbReference>
<dbReference type="PROSITE" id="PS50937">
    <property type="entry name" value="HTH_MERR_2"/>
    <property type="match status" value="1"/>
</dbReference>
<evidence type="ECO:0000256" key="4">
    <source>
        <dbReference type="ARBA" id="ARBA00023163"/>
    </source>
</evidence>
<gene>
    <name evidence="6" type="ORF">AELL_0335</name>
    <name evidence="7" type="ORF">CP962_01950</name>
</gene>
<reference evidence="7 9" key="1">
    <citation type="submission" date="2017-09" db="EMBL/GenBank/DDBJ databases">
        <title>Genomics of the genus Arcobacter.</title>
        <authorList>
            <person name="Perez-Cataluna A."/>
            <person name="Figueras M.J."/>
            <person name="Salas-Masso N."/>
        </authorList>
    </citation>
    <scope>NUCLEOTIDE SEQUENCE [LARGE SCALE GENOMIC DNA]</scope>
    <source>
        <strain evidence="7 9">CECT 7837</strain>
    </source>
</reference>